<sequence>MTLPTLTIGDLTARFPIIQGGMGIGVSLSRLAGAVAKAGGVGILSCAQIGYQDPAFDKGPLKANLKAIETEYQKAKAIAGSDSIIGFNIMCATYQYERYVKRCVEVGADLIISGAGLPIHLPELVANSKTKIAPIVSSAKAAKVILRTWAKRYQRTADLVVVEGPEAGGHLGFSYDDAHMAPEQMDVEFSKILKEVAVYEEQFQQKIPVVFAGGVYDRQDIQHYLDLGASGVQIASRFVVTEECDAPDSYKQMYLNAKKTDIEIIKSPVGMPGRAIHNQFTQRAAQERIPIERCRNCLSKKHCDRKTIPYCISQMLLNSVTEKPHEGLIFAGAQVHRIKEKTTVPELFAEWTGLSTSTFA</sequence>
<dbReference type="InterPro" id="IPR013785">
    <property type="entry name" value="Aldolase_TIM"/>
</dbReference>
<name>A0AAW8TYG3_9ENTE</name>
<dbReference type="InterPro" id="IPR004136">
    <property type="entry name" value="NMO"/>
</dbReference>
<reference evidence="6" key="1">
    <citation type="submission" date="2023-03" db="EMBL/GenBank/DDBJ databases">
        <authorList>
            <person name="Shen W."/>
            <person name="Cai J."/>
        </authorList>
    </citation>
    <scope>NUCLEOTIDE SEQUENCE</scope>
    <source>
        <strain evidence="6">B226-2</strain>
    </source>
</reference>
<protein>
    <recommendedName>
        <fullName evidence="2">Probable nitronate monooxygenase</fullName>
    </recommendedName>
</protein>
<dbReference type="PANTHER" id="PTHR32332">
    <property type="entry name" value="2-NITROPROPANE DIOXYGENASE"/>
    <property type="match status" value="1"/>
</dbReference>
<proteinExistence type="predicted"/>
<keyword evidence="4" id="KW-0288">FMN</keyword>
<dbReference type="Gene3D" id="3.20.20.70">
    <property type="entry name" value="Aldolase class I"/>
    <property type="match status" value="1"/>
</dbReference>
<dbReference type="Pfam" id="PF03060">
    <property type="entry name" value="NMO"/>
    <property type="match status" value="1"/>
</dbReference>
<dbReference type="EMBL" id="JARQBJ010000004">
    <property type="protein sequence ID" value="MDT2810749.1"/>
    <property type="molecule type" value="Genomic_DNA"/>
</dbReference>
<dbReference type="AlphaFoldDB" id="A0AAW8TYG3"/>
<dbReference type="PANTHER" id="PTHR32332:SF18">
    <property type="entry name" value="2-NITROPROPANE DIOXYGENASE"/>
    <property type="match status" value="1"/>
</dbReference>
<keyword evidence="3" id="KW-0285">Flavoprotein</keyword>
<evidence type="ECO:0000313" key="7">
    <source>
        <dbReference type="Proteomes" id="UP001256711"/>
    </source>
</evidence>
<evidence type="ECO:0000256" key="5">
    <source>
        <dbReference type="ARBA" id="ARBA00023002"/>
    </source>
</evidence>
<evidence type="ECO:0000256" key="1">
    <source>
        <dbReference type="ARBA" id="ARBA00003535"/>
    </source>
</evidence>
<dbReference type="RefSeq" id="WP_311835561.1">
    <property type="nucleotide sequence ID" value="NZ_JARQBJ010000004.1"/>
</dbReference>
<comment type="caution">
    <text evidence="6">The sequence shown here is derived from an EMBL/GenBank/DDBJ whole genome shotgun (WGS) entry which is preliminary data.</text>
</comment>
<evidence type="ECO:0000256" key="4">
    <source>
        <dbReference type="ARBA" id="ARBA00022643"/>
    </source>
</evidence>
<evidence type="ECO:0000313" key="6">
    <source>
        <dbReference type="EMBL" id="MDT2810749.1"/>
    </source>
</evidence>
<keyword evidence="6" id="KW-0503">Monooxygenase</keyword>
<keyword evidence="5" id="KW-0560">Oxidoreductase</keyword>
<evidence type="ECO:0000256" key="2">
    <source>
        <dbReference type="ARBA" id="ARBA00013457"/>
    </source>
</evidence>
<accession>A0AAW8TYG3</accession>
<gene>
    <name evidence="6" type="ORF">P7H43_09640</name>
</gene>
<dbReference type="Proteomes" id="UP001256711">
    <property type="component" value="Unassembled WGS sequence"/>
</dbReference>
<dbReference type="GO" id="GO:0018580">
    <property type="term" value="F:nitronate monooxygenase activity"/>
    <property type="evidence" value="ECO:0007669"/>
    <property type="project" value="InterPro"/>
</dbReference>
<comment type="function">
    <text evidence="1">Nitronate monooxygenase that uses molecular oxygen to catalyze the oxidative denitrification of alkyl nitronates. Acts on propionate 3-nitronate (P3N), the presumed physiological substrate. Probably functions in the detoxification of P3N, a metabolic poison produced by plants and fungi as a defense mechanism.</text>
</comment>
<organism evidence="6 7">
    <name type="scientific">Enterococcus asini</name>
    <dbReference type="NCBI Taxonomy" id="57732"/>
    <lineage>
        <taxon>Bacteria</taxon>
        <taxon>Bacillati</taxon>
        <taxon>Bacillota</taxon>
        <taxon>Bacilli</taxon>
        <taxon>Lactobacillales</taxon>
        <taxon>Enterococcaceae</taxon>
        <taxon>Enterococcus</taxon>
    </lineage>
</organism>
<dbReference type="SUPFAM" id="SSF51412">
    <property type="entry name" value="Inosine monophosphate dehydrogenase (IMPDH)"/>
    <property type="match status" value="1"/>
</dbReference>
<evidence type="ECO:0000256" key="3">
    <source>
        <dbReference type="ARBA" id="ARBA00022630"/>
    </source>
</evidence>
<dbReference type="CDD" id="cd04730">
    <property type="entry name" value="NPD_like"/>
    <property type="match status" value="1"/>
</dbReference>